<evidence type="ECO:0000313" key="4">
    <source>
        <dbReference type="Proteomes" id="UP000092445"/>
    </source>
</evidence>
<evidence type="ECO:0000313" key="3">
    <source>
        <dbReference type="EnsemblMetazoa" id="GPAI013325-PA"/>
    </source>
</evidence>
<name>A0A1A9ZFV1_GLOPL</name>
<dbReference type="EnsemblMetazoa" id="GPAI013325-RA">
    <property type="protein sequence ID" value="GPAI013325-PA"/>
    <property type="gene ID" value="GPAI013325"/>
</dbReference>
<reference evidence="4" key="1">
    <citation type="submission" date="2014-03" db="EMBL/GenBank/DDBJ databases">
        <authorList>
            <person name="Aksoy S."/>
            <person name="Warren W."/>
            <person name="Wilson R.K."/>
        </authorList>
    </citation>
    <scope>NUCLEOTIDE SEQUENCE [LARGE SCALE GENOMIC DNA]</scope>
    <source>
        <strain evidence="4">IAEA</strain>
    </source>
</reference>
<keyword evidence="4" id="KW-1185">Reference proteome</keyword>
<reference evidence="3" key="2">
    <citation type="submission" date="2020-05" db="UniProtKB">
        <authorList>
            <consortium name="EnsemblMetazoa"/>
        </authorList>
    </citation>
    <scope>IDENTIFICATION</scope>
    <source>
        <strain evidence="3">IAEA</strain>
    </source>
</reference>
<keyword evidence="2" id="KW-1133">Transmembrane helix</keyword>
<dbReference type="VEuPathDB" id="VectorBase:GPAI013325"/>
<protein>
    <submittedName>
        <fullName evidence="3">Uncharacterized protein</fullName>
    </submittedName>
</protein>
<accession>A0A1A9ZFV1</accession>
<feature type="transmembrane region" description="Helical" evidence="2">
    <location>
        <begin position="17"/>
        <end position="35"/>
    </location>
</feature>
<evidence type="ECO:0000256" key="2">
    <source>
        <dbReference type="SAM" id="Phobius"/>
    </source>
</evidence>
<keyword evidence="2" id="KW-0812">Transmembrane</keyword>
<dbReference type="AlphaFoldDB" id="A0A1A9ZFV1"/>
<keyword evidence="2" id="KW-0472">Membrane</keyword>
<organism evidence="3 4">
    <name type="scientific">Glossina pallidipes</name>
    <name type="common">Tsetse fly</name>
    <dbReference type="NCBI Taxonomy" id="7398"/>
    <lineage>
        <taxon>Eukaryota</taxon>
        <taxon>Metazoa</taxon>
        <taxon>Ecdysozoa</taxon>
        <taxon>Arthropoda</taxon>
        <taxon>Hexapoda</taxon>
        <taxon>Insecta</taxon>
        <taxon>Pterygota</taxon>
        <taxon>Neoptera</taxon>
        <taxon>Endopterygota</taxon>
        <taxon>Diptera</taxon>
        <taxon>Brachycera</taxon>
        <taxon>Muscomorpha</taxon>
        <taxon>Hippoboscoidea</taxon>
        <taxon>Glossinidae</taxon>
        <taxon>Glossina</taxon>
    </lineage>
</organism>
<feature type="region of interest" description="Disordered" evidence="1">
    <location>
        <begin position="158"/>
        <end position="201"/>
    </location>
</feature>
<feature type="compositionally biased region" description="Acidic residues" evidence="1">
    <location>
        <begin position="161"/>
        <end position="187"/>
    </location>
</feature>
<sequence length="201" mass="22577">MEKFLIGSSVNLTLNKFLLSFTIISSLLVAAAMPGKSRLASGPRKHFIIHIPMKIRTHHHTHTVYTHIHHDNQKGTKQTVYKIMSFAMNPGGPTPSAGSSTFRANSNAGGIYHANTADSFNNKANRDGYDEILYDDYRNCDIIPARSKHLYNKYLRKHDNDAEDNDDGDDDDDDDGDDNNDYDEDEGVVYPLKVDETSEDI</sequence>
<dbReference type="Proteomes" id="UP000092445">
    <property type="component" value="Unassembled WGS sequence"/>
</dbReference>
<evidence type="ECO:0000256" key="1">
    <source>
        <dbReference type="SAM" id="MobiDB-lite"/>
    </source>
</evidence>
<proteinExistence type="predicted"/>